<reference evidence="1" key="2">
    <citation type="journal article" date="2015" name="Fish Shellfish Immunol.">
        <title>Early steps in the European eel (Anguilla anguilla)-Vibrio vulnificus interaction in the gills: Role of the RtxA13 toxin.</title>
        <authorList>
            <person name="Callol A."/>
            <person name="Pajuelo D."/>
            <person name="Ebbesson L."/>
            <person name="Teles M."/>
            <person name="MacKenzie S."/>
            <person name="Amaro C."/>
        </authorList>
    </citation>
    <scope>NUCLEOTIDE SEQUENCE</scope>
</reference>
<dbReference type="EMBL" id="GBXM01017567">
    <property type="protein sequence ID" value="JAH91010.1"/>
    <property type="molecule type" value="Transcribed_RNA"/>
</dbReference>
<sequence>MAVETVVMNHSGAVFFLSSCYQPSNKALTKVLLSLAAVAASVRLCDWLSDRHRSACY</sequence>
<evidence type="ECO:0000313" key="1">
    <source>
        <dbReference type="EMBL" id="JAH91010.1"/>
    </source>
</evidence>
<protein>
    <submittedName>
        <fullName evidence="1">Uncharacterized protein</fullName>
    </submittedName>
</protein>
<name>A0A0E9WN49_ANGAN</name>
<organism evidence="1">
    <name type="scientific">Anguilla anguilla</name>
    <name type="common">European freshwater eel</name>
    <name type="synonym">Muraena anguilla</name>
    <dbReference type="NCBI Taxonomy" id="7936"/>
    <lineage>
        <taxon>Eukaryota</taxon>
        <taxon>Metazoa</taxon>
        <taxon>Chordata</taxon>
        <taxon>Craniata</taxon>
        <taxon>Vertebrata</taxon>
        <taxon>Euteleostomi</taxon>
        <taxon>Actinopterygii</taxon>
        <taxon>Neopterygii</taxon>
        <taxon>Teleostei</taxon>
        <taxon>Anguilliformes</taxon>
        <taxon>Anguillidae</taxon>
        <taxon>Anguilla</taxon>
    </lineage>
</organism>
<accession>A0A0E9WN49</accession>
<dbReference type="AlphaFoldDB" id="A0A0E9WN49"/>
<reference evidence="1" key="1">
    <citation type="submission" date="2014-11" db="EMBL/GenBank/DDBJ databases">
        <authorList>
            <person name="Amaro Gonzalez C."/>
        </authorList>
    </citation>
    <scope>NUCLEOTIDE SEQUENCE</scope>
</reference>
<proteinExistence type="predicted"/>